<name>F2LUK3_HIPMA</name>
<keyword evidence="1" id="KW-0175">Coiled coil</keyword>
<keyword evidence="3" id="KW-1185">Reference proteome</keyword>
<reference evidence="3" key="2">
    <citation type="submission" date="2011-03" db="EMBL/GenBank/DDBJ databases">
        <title>The complete genome of Hippea maritima DSM 10411.</title>
        <authorList>
            <consortium name="US DOE Joint Genome Institute (JGI-PGF)"/>
            <person name="Lucas S."/>
            <person name="Copeland A."/>
            <person name="Lapidus A."/>
            <person name="Bruce D."/>
            <person name="Goodwin L."/>
            <person name="Pitluck S."/>
            <person name="Peters L."/>
            <person name="Kyrpides N."/>
            <person name="Mavromatis K."/>
            <person name="Pagani I."/>
            <person name="Ivanova N."/>
            <person name="Mikhailova N."/>
            <person name="Lu M."/>
            <person name="Detter J.C."/>
            <person name="Tapia R."/>
            <person name="Han C."/>
            <person name="Land M."/>
            <person name="Hauser L."/>
            <person name="Markowitz V."/>
            <person name="Cheng J.-F."/>
            <person name="Hugenholtz P."/>
            <person name="Woyke T."/>
            <person name="Wu D."/>
            <person name="Spring S."/>
            <person name="Schroeder M."/>
            <person name="Brambilla E."/>
            <person name="Klenk H.-P."/>
            <person name="Eisen J.A."/>
        </authorList>
    </citation>
    <scope>NUCLEOTIDE SEQUENCE [LARGE SCALE GENOMIC DNA]</scope>
    <source>
        <strain evidence="3">ATCC 700847 / DSM 10411 / MH2</strain>
    </source>
</reference>
<evidence type="ECO:0000313" key="2">
    <source>
        <dbReference type="EMBL" id="AEA34593.1"/>
    </source>
</evidence>
<reference evidence="2 3" key="1">
    <citation type="journal article" date="2011" name="Stand. Genomic Sci.">
        <title>Complete genome sequence of the thermophilic sulfur-reducer Hippea maritima type strain (MH(2)).</title>
        <authorList>
            <person name="Huntemann M."/>
            <person name="Lu M."/>
            <person name="Nolan M."/>
            <person name="Lapidus A."/>
            <person name="Lucas S."/>
            <person name="Hammon N."/>
            <person name="Deshpande S."/>
            <person name="Cheng J.F."/>
            <person name="Tapia R."/>
            <person name="Han C."/>
            <person name="Goodwin L."/>
            <person name="Pitluck S."/>
            <person name="Liolios K."/>
            <person name="Pagani I."/>
            <person name="Ivanova N."/>
            <person name="Ovchinikova G."/>
            <person name="Pati A."/>
            <person name="Chen A."/>
            <person name="Palaniappan K."/>
            <person name="Land M."/>
            <person name="Hauser L."/>
            <person name="Jeffries C.D."/>
            <person name="Detter J.C."/>
            <person name="Brambilla E.M."/>
            <person name="Rohde M."/>
            <person name="Spring S."/>
            <person name="Goker M."/>
            <person name="Woyke T."/>
            <person name="Bristow J."/>
            <person name="Eisen J.A."/>
            <person name="Markowitz V."/>
            <person name="Hugenholtz P."/>
            <person name="Kyrpides N.C."/>
            <person name="Klenk H.P."/>
            <person name="Mavromatis K."/>
        </authorList>
    </citation>
    <scope>NUCLEOTIDE SEQUENCE [LARGE SCALE GENOMIC DNA]</scope>
    <source>
        <strain evidence="3">ATCC 700847 / DSM 10411 / MH2</strain>
    </source>
</reference>
<evidence type="ECO:0000256" key="1">
    <source>
        <dbReference type="SAM" id="Coils"/>
    </source>
</evidence>
<dbReference type="eggNOG" id="COG2120">
    <property type="taxonomic scope" value="Bacteria"/>
</dbReference>
<proteinExistence type="predicted"/>
<dbReference type="InParanoid" id="F2LUK3"/>
<evidence type="ECO:0000313" key="3">
    <source>
        <dbReference type="Proteomes" id="UP000008139"/>
    </source>
</evidence>
<dbReference type="HOGENOM" id="CLU_049311_6_0_7"/>
<dbReference type="FunCoup" id="F2LUK3">
    <property type="interactions" value="10"/>
</dbReference>
<dbReference type="GO" id="GO:0016811">
    <property type="term" value="F:hydrolase activity, acting on carbon-nitrogen (but not peptide) bonds, in linear amides"/>
    <property type="evidence" value="ECO:0007669"/>
    <property type="project" value="TreeGrafter"/>
</dbReference>
<dbReference type="EMBL" id="CP002606">
    <property type="protein sequence ID" value="AEA34593.1"/>
    <property type="molecule type" value="Genomic_DNA"/>
</dbReference>
<gene>
    <name evidence="2" type="ordered locus">Hipma_1643</name>
</gene>
<dbReference type="PANTHER" id="PTHR12993:SF11">
    <property type="entry name" value="N-ACETYLGLUCOSAMINYL-PHOSPHATIDYLINOSITOL DE-N-ACETYLASE"/>
    <property type="match status" value="1"/>
</dbReference>
<dbReference type="OrthoDB" id="9816564at2"/>
<dbReference type="InterPro" id="IPR024078">
    <property type="entry name" value="LmbE-like_dom_sf"/>
</dbReference>
<dbReference type="Proteomes" id="UP000008139">
    <property type="component" value="Chromosome"/>
</dbReference>
<sequence length="228" mass="26289">MPSDKFILIIAAHPDDEILGCGGSIARLVKEGYEAYTLILGEGVTSRDKSRDRKKREDEIKRLKEQIHKANEILGVKEVFTFDFPDNRFDSVNLLDIIKAIEEIKNKIKPEIIFTHSKSDLNIDHQITHKAVITATRPMQNESVREIYAFEVLSSTEWNYPLSFSPNVYFDIENTLDLKLRAMTEYNFELRDYPHPRSLEGIKIKAKQRGMEVGVVYAEAFELVRGIK</sequence>
<dbReference type="AlphaFoldDB" id="F2LUK3"/>
<dbReference type="InterPro" id="IPR003737">
    <property type="entry name" value="GlcNAc_PI_deacetylase-related"/>
</dbReference>
<dbReference type="RefSeq" id="WP_013682619.1">
    <property type="nucleotide sequence ID" value="NC_015318.1"/>
</dbReference>
<dbReference type="SUPFAM" id="SSF102588">
    <property type="entry name" value="LmbE-like"/>
    <property type="match status" value="1"/>
</dbReference>
<organism evidence="2 3">
    <name type="scientific">Hippea maritima (strain ATCC 700847 / DSM 10411 / MH2)</name>
    <dbReference type="NCBI Taxonomy" id="760142"/>
    <lineage>
        <taxon>Bacteria</taxon>
        <taxon>Pseudomonadati</taxon>
        <taxon>Campylobacterota</taxon>
        <taxon>Desulfurellia</taxon>
        <taxon>Desulfurellales</taxon>
        <taxon>Hippeaceae</taxon>
        <taxon>Hippea</taxon>
    </lineage>
</organism>
<dbReference type="Gene3D" id="3.40.50.10320">
    <property type="entry name" value="LmbE-like"/>
    <property type="match status" value="1"/>
</dbReference>
<protein>
    <submittedName>
        <fullName evidence="2">LmbE family protein</fullName>
    </submittedName>
</protein>
<feature type="coiled-coil region" evidence="1">
    <location>
        <begin position="46"/>
        <end position="73"/>
    </location>
</feature>
<dbReference type="STRING" id="760142.Hipma_1643"/>
<dbReference type="KEGG" id="hmr:Hipma_1643"/>
<dbReference type="PANTHER" id="PTHR12993">
    <property type="entry name" value="N-ACETYLGLUCOSAMINYL-PHOSPHATIDYLINOSITOL DE-N-ACETYLASE-RELATED"/>
    <property type="match status" value="1"/>
</dbReference>
<accession>F2LUK3</accession>
<dbReference type="Pfam" id="PF02585">
    <property type="entry name" value="PIG-L"/>
    <property type="match status" value="1"/>
</dbReference>